<dbReference type="EMBL" id="JAUSQZ010000001">
    <property type="protein sequence ID" value="MDP9824545.1"/>
    <property type="molecule type" value="Genomic_DNA"/>
</dbReference>
<dbReference type="RefSeq" id="WP_307237309.1">
    <property type="nucleotide sequence ID" value="NZ_JAUSQZ010000001.1"/>
</dbReference>
<feature type="domain" description="DUF7455" evidence="2">
    <location>
        <begin position="10"/>
        <end position="62"/>
    </location>
</feature>
<accession>A0ABT9NVU0</accession>
<organism evidence="3 4">
    <name type="scientific">Kineosporia succinea</name>
    <dbReference type="NCBI Taxonomy" id="84632"/>
    <lineage>
        <taxon>Bacteria</taxon>
        <taxon>Bacillati</taxon>
        <taxon>Actinomycetota</taxon>
        <taxon>Actinomycetes</taxon>
        <taxon>Kineosporiales</taxon>
        <taxon>Kineosporiaceae</taxon>
        <taxon>Kineosporia</taxon>
    </lineage>
</organism>
<proteinExistence type="predicted"/>
<evidence type="ECO:0000313" key="3">
    <source>
        <dbReference type="EMBL" id="MDP9824545.1"/>
    </source>
</evidence>
<dbReference type="Proteomes" id="UP001235712">
    <property type="component" value="Unassembled WGS sequence"/>
</dbReference>
<comment type="caution">
    <text evidence="3">The sequence shown here is derived from an EMBL/GenBank/DDBJ whole genome shotgun (WGS) entry which is preliminary data.</text>
</comment>
<protein>
    <recommendedName>
        <fullName evidence="2">DUF7455 domain-containing protein</fullName>
    </recommendedName>
</protein>
<keyword evidence="4" id="KW-1185">Reference proteome</keyword>
<evidence type="ECO:0000256" key="1">
    <source>
        <dbReference type="SAM" id="MobiDB-lite"/>
    </source>
</evidence>
<name>A0ABT9NVU0_9ACTN</name>
<feature type="region of interest" description="Disordered" evidence="1">
    <location>
        <begin position="55"/>
        <end position="76"/>
    </location>
</feature>
<gene>
    <name evidence="3" type="ORF">J2S57_000294</name>
</gene>
<sequence>MGAAIAQETLTAADRCDRCGARAYMRVVLPGGGELLFCAHHGHAHKDALTAAEASIQDESKNLSSPAPATAPEGER</sequence>
<reference evidence="3 4" key="1">
    <citation type="submission" date="2023-07" db="EMBL/GenBank/DDBJ databases">
        <title>Sequencing the genomes of 1000 actinobacteria strains.</title>
        <authorList>
            <person name="Klenk H.-P."/>
        </authorList>
    </citation>
    <scope>NUCLEOTIDE SEQUENCE [LARGE SCALE GENOMIC DNA]</scope>
    <source>
        <strain evidence="3 4">DSM 44388</strain>
    </source>
</reference>
<evidence type="ECO:0000259" key="2">
    <source>
        <dbReference type="Pfam" id="PF24254"/>
    </source>
</evidence>
<evidence type="ECO:0000313" key="4">
    <source>
        <dbReference type="Proteomes" id="UP001235712"/>
    </source>
</evidence>
<dbReference type="InterPro" id="IPR055878">
    <property type="entry name" value="DUF7455"/>
</dbReference>
<dbReference type="Pfam" id="PF24254">
    <property type="entry name" value="DUF7455"/>
    <property type="match status" value="1"/>
</dbReference>